<keyword evidence="2" id="KW-1185">Reference proteome</keyword>
<dbReference type="EMBL" id="AYKW01000007">
    <property type="protein sequence ID" value="PIL33436.1"/>
    <property type="molecule type" value="Genomic_DNA"/>
</dbReference>
<reference evidence="1 2" key="1">
    <citation type="journal article" date="2015" name="Sci. Rep.">
        <title>Chromosome-level genome map provides insights into diverse defense mechanisms in the medicinal fungus Ganoderma sinense.</title>
        <authorList>
            <person name="Zhu Y."/>
            <person name="Xu J."/>
            <person name="Sun C."/>
            <person name="Zhou S."/>
            <person name="Xu H."/>
            <person name="Nelson D.R."/>
            <person name="Qian J."/>
            <person name="Song J."/>
            <person name="Luo H."/>
            <person name="Xiang L."/>
            <person name="Li Y."/>
            <person name="Xu Z."/>
            <person name="Ji A."/>
            <person name="Wang L."/>
            <person name="Lu S."/>
            <person name="Hayward A."/>
            <person name="Sun W."/>
            <person name="Li X."/>
            <person name="Schwartz D.C."/>
            <person name="Wang Y."/>
            <person name="Chen S."/>
        </authorList>
    </citation>
    <scope>NUCLEOTIDE SEQUENCE [LARGE SCALE GENOMIC DNA]</scope>
    <source>
        <strain evidence="1 2">ZZ0214-1</strain>
    </source>
</reference>
<dbReference type="SUPFAM" id="SSF50370">
    <property type="entry name" value="Ricin B-like lectins"/>
    <property type="match status" value="1"/>
</dbReference>
<proteinExistence type="predicted"/>
<accession>A0A2G8SI37</accession>
<dbReference type="PROSITE" id="PS50231">
    <property type="entry name" value="RICIN_B_LECTIN"/>
    <property type="match status" value="1"/>
</dbReference>
<dbReference type="InterPro" id="IPR035992">
    <property type="entry name" value="Ricin_B-like_lectins"/>
</dbReference>
<evidence type="ECO:0000313" key="1">
    <source>
        <dbReference type="EMBL" id="PIL33436.1"/>
    </source>
</evidence>
<dbReference type="OrthoDB" id="2750360at2759"/>
<name>A0A2G8SI37_9APHY</name>
<evidence type="ECO:0000313" key="2">
    <source>
        <dbReference type="Proteomes" id="UP000230002"/>
    </source>
</evidence>
<protein>
    <submittedName>
        <fullName evidence="1">Uncharacterized protein</fullName>
    </submittedName>
</protein>
<comment type="caution">
    <text evidence="1">The sequence shown here is derived from an EMBL/GenBank/DDBJ whole genome shotgun (WGS) entry which is preliminary data.</text>
</comment>
<organism evidence="1 2">
    <name type="scientific">Ganoderma sinense ZZ0214-1</name>
    <dbReference type="NCBI Taxonomy" id="1077348"/>
    <lineage>
        <taxon>Eukaryota</taxon>
        <taxon>Fungi</taxon>
        <taxon>Dikarya</taxon>
        <taxon>Basidiomycota</taxon>
        <taxon>Agaricomycotina</taxon>
        <taxon>Agaricomycetes</taxon>
        <taxon>Polyporales</taxon>
        <taxon>Polyporaceae</taxon>
        <taxon>Ganoderma</taxon>
    </lineage>
</organism>
<gene>
    <name evidence="1" type="ORF">GSI_04058</name>
</gene>
<sequence length="115" mass="11614">MDTAALLVTQPGNGSASDLTTLLTSGQAGPISFGNLCVVVNNATESPFLTDCSIDPAEVWNVTASASNSRAATISNANGNCLTLGEAADGAPVTLEACSDELEDPQLWSVQVVSA</sequence>
<dbReference type="Gene3D" id="2.80.10.50">
    <property type="match status" value="1"/>
</dbReference>
<dbReference type="AlphaFoldDB" id="A0A2G8SI37"/>
<dbReference type="Proteomes" id="UP000230002">
    <property type="component" value="Unassembled WGS sequence"/>
</dbReference>